<name>A0A438M3Y7_9ACTN</name>
<organism evidence="1 2">
    <name type="scientific">Nonomuraea polychroma</name>
    <dbReference type="NCBI Taxonomy" id="46176"/>
    <lineage>
        <taxon>Bacteria</taxon>
        <taxon>Bacillati</taxon>
        <taxon>Actinomycetota</taxon>
        <taxon>Actinomycetes</taxon>
        <taxon>Streptosporangiales</taxon>
        <taxon>Streptosporangiaceae</taxon>
        <taxon>Nonomuraea</taxon>
    </lineage>
</organism>
<reference evidence="1 2" key="1">
    <citation type="submission" date="2019-01" db="EMBL/GenBank/DDBJ databases">
        <title>Sequencing the genomes of 1000 actinobacteria strains.</title>
        <authorList>
            <person name="Klenk H.-P."/>
        </authorList>
    </citation>
    <scope>NUCLEOTIDE SEQUENCE [LARGE SCALE GENOMIC DNA]</scope>
    <source>
        <strain evidence="1 2">DSM 43925</strain>
    </source>
</reference>
<comment type="caution">
    <text evidence="1">The sequence shown here is derived from an EMBL/GenBank/DDBJ whole genome shotgun (WGS) entry which is preliminary data.</text>
</comment>
<dbReference type="AlphaFoldDB" id="A0A438M3Y7"/>
<dbReference type="Proteomes" id="UP000284824">
    <property type="component" value="Unassembled WGS sequence"/>
</dbReference>
<dbReference type="EMBL" id="SAUN01000001">
    <property type="protein sequence ID" value="RVX40534.1"/>
    <property type="molecule type" value="Genomic_DNA"/>
</dbReference>
<evidence type="ECO:0000313" key="2">
    <source>
        <dbReference type="Proteomes" id="UP000284824"/>
    </source>
</evidence>
<sequence>MLVGLHSDTTSGHYPDGRTRDYLPEIDLLRFDAHLAFAVAEPLRGRGHAGGQPRTRTRNVT</sequence>
<proteinExistence type="predicted"/>
<protein>
    <submittedName>
        <fullName evidence="1">Uncharacterized protein</fullName>
    </submittedName>
</protein>
<evidence type="ECO:0000313" key="1">
    <source>
        <dbReference type="EMBL" id="RVX40534.1"/>
    </source>
</evidence>
<accession>A0A438M3Y7</accession>
<keyword evidence="2" id="KW-1185">Reference proteome</keyword>
<gene>
    <name evidence="1" type="ORF">EDD27_2945</name>
</gene>